<dbReference type="InterPro" id="IPR011990">
    <property type="entry name" value="TPR-like_helical_dom_sf"/>
</dbReference>
<name>A0ABT5KDU4_9BURK</name>
<gene>
    <name evidence="2" type="ORF">PRZ03_05330</name>
</gene>
<dbReference type="SUPFAM" id="SSF48452">
    <property type="entry name" value="TPR-like"/>
    <property type="match status" value="1"/>
</dbReference>
<feature type="region of interest" description="Disordered" evidence="1">
    <location>
        <begin position="371"/>
        <end position="393"/>
    </location>
</feature>
<evidence type="ECO:0000313" key="2">
    <source>
        <dbReference type="EMBL" id="MDC8770986.1"/>
    </source>
</evidence>
<dbReference type="RefSeq" id="WP_273599332.1">
    <property type="nucleotide sequence ID" value="NZ_JAQQXT010000002.1"/>
</dbReference>
<dbReference type="EMBL" id="JAQQXT010000002">
    <property type="protein sequence ID" value="MDC8770986.1"/>
    <property type="molecule type" value="Genomic_DNA"/>
</dbReference>
<protein>
    <recommendedName>
        <fullName evidence="4">MalT-like TPR region domain-containing protein</fullName>
    </recommendedName>
</protein>
<keyword evidence="3" id="KW-1185">Reference proteome</keyword>
<evidence type="ECO:0000256" key="1">
    <source>
        <dbReference type="SAM" id="MobiDB-lite"/>
    </source>
</evidence>
<proteinExistence type="predicted"/>
<organism evidence="2 3">
    <name type="scientific">Roseateles albus</name>
    <dbReference type="NCBI Taxonomy" id="2987525"/>
    <lineage>
        <taxon>Bacteria</taxon>
        <taxon>Pseudomonadati</taxon>
        <taxon>Pseudomonadota</taxon>
        <taxon>Betaproteobacteria</taxon>
        <taxon>Burkholderiales</taxon>
        <taxon>Sphaerotilaceae</taxon>
        <taxon>Roseateles</taxon>
    </lineage>
</organism>
<comment type="caution">
    <text evidence="2">The sequence shown here is derived from an EMBL/GenBank/DDBJ whole genome shotgun (WGS) entry which is preliminary data.</text>
</comment>
<evidence type="ECO:0000313" key="3">
    <source>
        <dbReference type="Proteomes" id="UP001221189"/>
    </source>
</evidence>
<dbReference type="Proteomes" id="UP001221189">
    <property type="component" value="Unassembled WGS sequence"/>
</dbReference>
<dbReference type="Gene3D" id="1.25.40.10">
    <property type="entry name" value="Tetratricopeptide repeat domain"/>
    <property type="match status" value="1"/>
</dbReference>
<accession>A0ABT5KDU4</accession>
<sequence length="393" mass="41875">MPPPKRREPDVKVKATCDDLLRQAQQVLDGERPLAAAALALLAEQSCSGAGAQPCAAAAARLQAEAHWANGAFDQTFNCAIRAAEHYAALNQATGQVAMLNQAALAACAAGLAEEALPLALRALELASQAAPLESLASALSTFAHVQANLGEFETAEQVHQQALLKAQESGNGPALVRCFANALMAGVLAFDELLAGGKTLLAQASSMRLLPLAQQANSLLDMSFMSDAQRAILRLNVGHALMNAQRFEEAGRLFHDSLQLLADSSSEVLHYSAAHALCELDLRCGHLASAQQRLQEMLSMRSVSLNPLQREDFLRTAMALCQALKEQEQSLKYGVRLSQVLAEQAQKRQRAALQIRAVRASSQVLLAAASEAAGSDSRRPEPEPDNPVLAPR</sequence>
<reference evidence="2 3" key="1">
    <citation type="submission" date="2022-10" db="EMBL/GenBank/DDBJ databases">
        <title>Paucibacter sp. hw1 Genome sequencing.</title>
        <authorList>
            <person name="Park S."/>
        </authorList>
    </citation>
    <scope>NUCLEOTIDE SEQUENCE [LARGE SCALE GENOMIC DNA]</scope>
    <source>
        <strain evidence="3">hw1</strain>
    </source>
</reference>
<evidence type="ECO:0008006" key="4">
    <source>
        <dbReference type="Google" id="ProtNLM"/>
    </source>
</evidence>